<dbReference type="OrthoDB" id="9800872at2"/>
<dbReference type="PATRIC" id="fig|162209.4.peg.2496"/>
<gene>
    <name evidence="1" type="ORF">IJ22_23470</name>
</gene>
<dbReference type="InterPro" id="IPR036873">
    <property type="entry name" value="Rhodanese-like_dom_sf"/>
</dbReference>
<dbReference type="PANTHER" id="PTHR43031">
    <property type="entry name" value="FAD-DEPENDENT OXIDOREDUCTASE"/>
    <property type="match status" value="1"/>
</dbReference>
<organism evidence="1 2">
    <name type="scientific">Paenibacillus naphthalenovorans</name>
    <dbReference type="NCBI Taxonomy" id="162209"/>
    <lineage>
        <taxon>Bacteria</taxon>
        <taxon>Bacillati</taxon>
        <taxon>Bacillota</taxon>
        <taxon>Bacilli</taxon>
        <taxon>Bacillales</taxon>
        <taxon>Paenibacillaceae</taxon>
        <taxon>Paenibacillus</taxon>
    </lineage>
</organism>
<dbReference type="KEGG" id="pnp:IJ22_23470"/>
<dbReference type="EMBL" id="CP013652">
    <property type="protein sequence ID" value="ALS22720.1"/>
    <property type="molecule type" value="Genomic_DNA"/>
</dbReference>
<dbReference type="Proteomes" id="UP000061660">
    <property type="component" value="Chromosome"/>
</dbReference>
<name>A0A0U2M4U6_9BACL</name>
<dbReference type="SMART" id="SM00450">
    <property type="entry name" value="RHOD"/>
    <property type="match status" value="1"/>
</dbReference>
<sequence>MEYPFDRVGPEDFKRKLENGELSDSLIIDVREPYEWEYYRWDELVLMPMNSIPERLGELPKDKPIYVVCAHGVRSANVSYYLKQQGFDQVVNVDGGMAALAALRGFQYD</sequence>
<evidence type="ECO:0000313" key="1">
    <source>
        <dbReference type="EMBL" id="ALS22720.1"/>
    </source>
</evidence>
<keyword evidence="1" id="KW-0808">Transferase</keyword>
<reference evidence="2" key="1">
    <citation type="submission" date="2015-12" db="EMBL/GenBank/DDBJ databases">
        <title>Complete genome sequences of two moderately thermophilic Paenibacillus species.</title>
        <authorList>
            <person name="Butler R.III."/>
            <person name="Wang J."/>
            <person name="Stark B.C."/>
            <person name="Pombert J.-F."/>
        </authorList>
    </citation>
    <scope>NUCLEOTIDE SEQUENCE [LARGE SCALE GENOMIC DNA]</scope>
    <source>
        <strain evidence="2">32O-Y</strain>
    </source>
</reference>
<dbReference type="SUPFAM" id="SSF52821">
    <property type="entry name" value="Rhodanese/Cell cycle control phosphatase"/>
    <property type="match status" value="1"/>
</dbReference>
<dbReference type="PANTHER" id="PTHR43031:SF17">
    <property type="entry name" value="SULFURTRANSFERASE YTWF-RELATED"/>
    <property type="match status" value="1"/>
</dbReference>
<proteinExistence type="predicted"/>
<dbReference type="GO" id="GO:0016740">
    <property type="term" value="F:transferase activity"/>
    <property type="evidence" value="ECO:0007669"/>
    <property type="project" value="UniProtKB-KW"/>
</dbReference>
<evidence type="ECO:0000313" key="2">
    <source>
        <dbReference type="Proteomes" id="UP000061660"/>
    </source>
</evidence>
<dbReference type="Gene3D" id="3.40.250.10">
    <property type="entry name" value="Rhodanese-like domain"/>
    <property type="match status" value="1"/>
</dbReference>
<dbReference type="Pfam" id="PF00581">
    <property type="entry name" value="Rhodanese"/>
    <property type="match status" value="1"/>
</dbReference>
<dbReference type="AlphaFoldDB" id="A0A0U2M4U6"/>
<dbReference type="RefSeq" id="WP_054819906.1">
    <property type="nucleotide sequence ID" value="NZ_BJCS01000001.1"/>
</dbReference>
<accession>A0A0U2M4U6</accession>
<dbReference type="InterPro" id="IPR050229">
    <property type="entry name" value="GlpE_sulfurtransferase"/>
</dbReference>
<protein>
    <submittedName>
        <fullName evidence="1">Sulfurtransferase</fullName>
    </submittedName>
</protein>
<reference evidence="1 2" key="2">
    <citation type="journal article" date="2016" name="Genome Announc.">
        <title>Complete Genome Sequences of Two Interactive Moderate Thermophiles, Paenibacillus napthalenovorans 32O-Y and Paenibacillus sp. 32O-W.</title>
        <authorList>
            <person name="Butler R.R.III."/>
            <person name="Wang J."/>
            <person name="Stark B.C."/>
            <person name="Pombert J.F."/>
        </authorList>
    </citation>
    <scope>NUCLEOTIDE SEQUENCE [LARGE SCALE GENOMIC DNA]</scope>
    <source>
        <strain evidence="1 2">32O-Y</strain>
    </source>
</reference>
<keyword evidence="2" id="KW-1185">Reference proteome</keyword>
<dbReference type="STRING" id="162209.IJ22_23470"/>
<dbReference type="PROSITE" id="PS50206">
    <property type="entry name" value="RHODANESE_3"/>
    <property type="match status" value="1"/>
</dbReference>
<dbReference type="InterPro" id="IPR001763">
    <property type="entry name" value="Rhodanese-like_dom"/>
</dbReference>